<dbReference type="CDD" id="cd00090">
    <property type="entry name" value="HTH_ARSR"/>
    <property type="match status" value="1"/>
</dbReference>
<feature type="domain" description="HTH arsR-type" evidence="4">
    <location>
        <begin position="1"/>
        <end position="97"/>
    </location>
</feature>
<dbReference type="Proteomes" id="UP001169242">
    <property type="component" value="Unassembled WGS sequence"/>
</dbReference>
<reference evidence="5" key="1">
    <citation type="journal article" date="2023" name="Int. J. Syst. Evol. Microbiol.">
        <title>&lt;i&gt;Holtiella tumoricola&lt;/i&gt; gen. nov. sp. nov., isolated from a human clinical sample.</title>
        <authorList>
            <person name="Allen-Vercoe E."/>
            <person name="Daigneault M.C."/>
            <person name="Vancuren S.J."/>
            <person name="Cochrane K."/>
            <person name="O'Neal L.L."/>
            <person name="Sankaranarayanan K."/>
            <person name="Lawson P.A."/>
        </authorList>
    </citation>
    <scope>NUCLEOTIDE SEQUENCE</scope>
    <source>
        <strain evidence="5">CC70A</strain>
    </source>
</reference>
<dbReference type="Pfam" id="PF01022">
    <property type="entry name" value="HTH_5"/>
    <property type="match status" value="1"/>
</dbReference>
<gene>
    <name evidence="5" type="ORF">PBV87_06095</name>
</gene>
<keyword evidence="2" id="KW-0238">DNA-binding</keyword>
<evidence type="ECO:0000256" key="3">
    <source>
        <dbReference type="ARBA" id="ARBA00023163"/>
    </source>
</evidence>
<dbReference type="SUPFAM" id="SSF46785">
    <property type="entry name" value="Winged helix' DNA-binding domain"/>
    <property type="match status" value="1"/>
</dbReference>
<dbReference type="GO" id="GO:0003677">
    <property type="term" value="F:DNA binding"/>
    <property type="evidence" value="ECO:0007669"/>
    <property type="project" value="UniProtKB-KW"/>
</dbReference>
<proteinExistence type="predicted"/>
<dbReference type="InterPro" id="IPR051081">
    <property type="entry name" value="HTH_MetalResp_TranReg"/>
</dbReference>
<dbReference type="NCBIfam" id="NF033788">
    <property type="entry name" value="HTH_metalloreg"/>
    <property type="match status" value="1"/>
</dbReference>
<protein>
    <submittedName>
        <fullName evidence="5">Metalloregulator ArsR/SmtB family transcription factor</fullName>
    </submittedName>
</protein>
<keyword evidence="3" id="KW-0804">Transcription</keyword>
<dbReference type="InterPro" id="IPR011991">
    <property type="entry name" value="ArsR-like_HTH"/>
</dbReference>
<dbReference type="PRINTS" id="PR00778">
    <property type="entry name" value="HTHARSR"/>
</dbReference>
<keyword evidence="6" id="KW-1185">Reference proteome</keyword>
<dbReference type="InterPro" id="IPR001845">
    <property type="entry name" value="HTH_ArsR_DNA-bd_dom"/>
</dbReference>
<sequence length="103" mass="11993">MKYSYSEYVPLLKALADETRLRILDMLSCGELCACNLLEGLNITQPTLSYHMKMLTQCDLVLARKDGIWMKYKLNETKVTEYKEFMDELLSHKEQCSCKIEEG</sequence>
<dbReference type="Gene3D" id="1.10.10.10">
    <property type="entry name" value="Winged helix-like DNA-binding domain superfamily/Winged helix DNA-binding domain"/>
    <property type="match status" value="1"/>
</dbReference>
<dbReference type="PANTHER" id="PTHR33154:SF18">
    <property type="entry name" value="ARSENICAL RESISTANCE OPERON REPRESSOR"/>
    <property type="match status" value="1"/>
</dbReference>
<evidence type="ECO:0000256" key="2">
    <source>
        <dbReference type="ARBA" id="ARBA00023125"/>
    </source>
</evidence>
<dbReference type="GO" id="GO:0003700">
    <property type="term" value="F:DNA-binding transcription factor activity"/>
    <property type="evidence" value="ECO:0007669"/>
    <property type="project" value="InterPro"/>
</dbReference>
<comment type="caution">
    <text evidence="5">The sequence shown here is derived from an EMBL/GenBank/DDBJ whole genome shotgun (WGS) entry which is preliminary data.</text>
</comment>
<keyword evidence="1" id="KW-0805">Transcription regulation</keyword>
<dbReference type="PROSITE" id="PS50987">
    <property type="entry name" value="HTH_ARSR_2"/>
    <property type="match status" value="1"/>
</dbReference>
<dbReference type="AlphaFoldDB" id="A0AA42J081"/>
<dbReference type="EMBL" id="JAQIFT010000025">
    <property type="protein sequence ID" value="MDA3731059.1"/>
    <property type="molecule type" value="Genomic_DNA"/>
</dbReference>
<dbReference type="PANTHER" id="PTHR33154">
    <property type="entry name" value="TRANSCRIPTIONAL REGULATOR, ARSR FAMILY"/>
    <property type="match status" value="1"/>
</dbReference>
<dbReference type="RefSeq" id="WP_053984873.1">
    <property type="nucleotide sequence ID" value="NZ_JAQIFT010000025.1"/>
</dbReference>
<accession>A0AA42J081</accession>
<name>A0AA42J081_9FIRM</name>
<evidence type="ECO:0000256" key="1">
    <source>
        <dbReference type="ARBA" id="ARBA00023015"/>
    </source>
</evidence>
<evidence type="ECO:0000313" key="5">
    <source>
        <dbReference type="EMBL" id="MDA3731059.1"/>
    </source>
</evidence>
<dbReference type="InterPro" id="IPR036388">
    <property type="entry name" value="WH-like_DNA-bd_sf"/>
</dbReference>
<evidence type="ECO:0000259" key="4">
    <source>
        <dbReference type="PROSITE" id="PS50987"/>
    </source>
</evidence>
<dbReference type="InterPro" id="IPR036390">
    <property type="entry name" value="WH_DNA-bd_sf"/>
</dbReference>
<organism evidence="5 6">
    <name type="scientific">Holtiella tumoricola</name>
    <dbReference type="NCBI Taxonomy" id="3018743"/>
    <lineage>
        <taxon>Bacteria</taxon>
        <taxon>Bacillati</taxon>
        <taxon>Bacillota</taxon>
        <taxon>Clostridia</taxon>
        <taxon>Lachnospirales</taxon>
        <taxon>Cellulosilyticaceae</taxon>
        <taxon>Holtiella</taxon>
    </lineage>
</organism>
<evidence type="ECO:0000313" key="6">
    <source>
        <dbReference type="Proteomes" id="UP001169242"/>
    </source>
</evidence>
<dbReference type="SMART" id="SM00418">
    <property type="entry name" value="HTH_ARSR"/>
    <property type="match status" value="1"/>
</dbReference>